<name>A0ABU6KGX2_9BACI</name>
<keyword evidence="3 5" id="KW-1133">Transmembrane helix</keyword>
<gene>
    <name evidence="6" type="ORF">QGM71_13745</name>
</gene>
<reference evidence="6 7" key="1">
    <citation type="journal article" date="2024" name="Int. J. Syst. Evol. Microbiol.">
        <title>Virgibacillus tibetensis sp. nov., isolated from salt lake on the Tibetan Plateau of China.</title>
        <authorList>
            <person name="Phurbu D."/>
            <person name="Liu Z.-X."/>
            <person name="Wang R."/>
            <person name="Zheng Y.-Y."/>
            <person name="Liu H.-C."/>
            <person name="Zhou Y.-G."/>
            <person name="Yu Y.-J."/>
            <person name="Li A.-H."/>
        </authorList>
    </citation>
    <scope>NUCLEOTIDE SEQUENCE [LARGE SCALE GENOMIC DNA]</scope>
    <source>
        <strain evidence="6 7">C22-A2</strain>
    </source>
</reference>
<dbReference type="PANTHER" id="PTHR33514:SF13">
    <property type="entry name" value="PROTEIN ABCI12, CHLOROPLASTIC"/>
    <property type="match status" value="1"/>
</dbReference>
<evidence type="ECO:0000256" key="3">
    <source>
        <dbReference type="ARBA" id="ARBA00022989"/>
    </source>
</evidence>
<keyword evidence="2 5" id="KW-0812">Transmembrane</keyword>
<dbReference type="RefSeq" id="WP_327608127.1">
    <property type="nucleotide sequence ID" value="NZ_JARZFX010000007.1"/>
</dbReference>
<dbReference type="Proteomes" id="UP001335737">
    <property type="component" value="Unassembled WGS sequence"/>
</dbReference>
<keyword evidence="4 5" id="KW-0472">Membrane</keyword>
<dbReference type="Pfam" id="PF02361">
    <property type="entry name" value="CbiQ"/>
    <property type="match status" value="1"/>
</dbReference>
<dbReference type="InterPro" id="IPR003339">
    <property type="entry name" value="ABC/ECF_trnsptr_transmembrane"/>
</dbReference>
<comment type="subcellular location">
    <subcellularLocation>
        <location evidence="1">Membrane</location>
        <topology evidence="1">Multi-pass membrane protein</topology>
    </subcellularLocation>
</comment>
<proteinExistence type="predicted"/>
<dbReference type="CDD" id="cd16914">
    <property type="entry name" value="EcfT"/>
    <property type="match status" value="1"/>
</dbReference>
<evidence type="ECO:0000313" key="6">
    <source>
        <dbReference type="EMBL" id="MEC5424559.1"/>
    </source>
</evidence>
<feature type="transmembrane region" description="Helical" evidence="5">
    <location>
        <begin position="53"/>
        <end position="75"/>
    </location>
</feature>
<evidence type="ECO:0000256" key="2">
    <source>
        <dbReference type="ARBA" id="ARBA00022692"/>
    </source>
</evidence>
<evidence type="ECO:0000313" key="7">
    <source>
        <dbReference type="Proteomes" id="UP001335737"/>
    </source>
</evidence>
<evidence type="ECO:0000256" key="5">
    <source>
        <dbReference type="SAM" id="Phobius"/>
    </source>
</evidence>
<accession>A0ABU6KGX2</accession>
<feature type="transmembrane region" description="Helical" evidence="5">
    <location>
        <begin position="12"/>
        <end position="41"/>
    </location>
</feature>
<comment type="caution">
    <text evidence="6">The sequence shown here is derived from an EMBL/GenBank/DDBJ whole genome shotgun (WGS) entry which is preliminary data.</text>
</comment>
<feature type="transmembrane region" description="Helical" evidence="5">
    <location>
        <begin position="107"/>
        <end position="131"/>
    </location>
</feature>
<organism evidence="6 7">
    <name type="scientific">Virgibacillus tibetensis</name>
    <dbReference type="NCBI Taxonomy" id="3042313"/>
    <lineage>
        <taxon>Bacteria</taxon>
        <taxon>Bacillati</taxon>
        <taxon>Bacillota</taxon>
        <taxon>Bacilli</taxon>
        <taxon>Bacillales</taxon>
        <taxon>Bacillaceae</taxon>
        <taxon>Virgibacillus</taxon>
    </lineage>
</organism>
<protein>
    <submittedName>
        <fullName evidence="6">Energy-coupling factor transporter transmembrane component T</fullName>
    </submittedName>
</protein>
<feature type="transmembrane region" description="Helical" evidence="5">
    <location>
        <begin position="229"/>
        <end position="247"/>
    </location>
</feature>
<evidence type="ECO:0000256" key="1">
    <source>
        <dbReference type="ARBA" id="ARBA00004141"/>
    </source>
</evidence>
<sequence length="259" mass="29663">MFLHDLNPSIKALTIMLLVVLLALIFDPITPLLFMICTIALTFLGGKVDWKKYMLYFIPFSILAFGMFWTTLVFADTPNNPNEVIAVFTMEFPKESFLTALALSLRVMSVASLSLLFIFTTNIVDFILSLIQQLKLPPKIAYGVLAGYRFLPMMKDELSIIHAAHRIRGVNQALTWKDRFHQYKRYAIPLLASAIRKAERTAVAMESKGFTGDKNRSFYRRLVIAKKDWAFPVILLVTFGFAVYTSIELGYFKWYSDEL</sequence>
<keyword evidence="7" id="KW-1185">Reference proteome</keyword>
<evidence type="ECO:0000256" key="4">
    <source>
        <dbReference type="ARBA" id="ARBA00023136"/>
    </source>
</evidence>
<dbReference type="EMBL" id="JARZFX010000007">
    <property type="protein sequence ID" value="MEC5424559.1"/>
    <property type="molecule type" value="Genomic_DNA"/>
</dbReference>
<dbReference type="PANTHER" id="PTHR33514">
    <property type="entry name" value="PROTEIN ABCI12, CHLOROPLASTIC"/>
    <property type="match status" value="1"/>
</dbReference>